<accession>A0ABM7UE03</accession>
<feature type="active site" description="Nucleophile" evidence="4">
    <location>
        <position position="431"/>
    </location>
</feature>
<evidence type="ECO:0000256" key="5">
    <source>
        <dbReference type="SAM" id="MobiDB-lite"/>
    </source>
</evidence>
<keyword evidence="2 4" id="KW-0808">Transferase</keyword>
<keyword evidence="3 4" id="KW-0949">S-adenosyl-L-methionine</keyword>
<feature type="binding site" evidence="4">
    <location>
        <position position="355"/>
    </location>
    <ligand>
        <name>S-adenosyl-L-methionine</name>
        <dbReference type="ChEBI" id="CHEBI:59789"/>
    </ligand>
</feature>
<feature type="binding site" evidence="4">
    <location>
        <position position="331"/>
    </location>
    <ligand>
        <name>S-adenosyl-L-methionine</name>
        <dbReference type="ChEBI" id="CHEBI:59789"/>
    </ligand>
</feature>
<keyword evidence="1 4" id="KW-0489">Methyltransferase</keyword>
<evidence type="ECO:0000256" key="3">
    <source>
        <dbReference type="ARBA" id="ARBA00022691"/>
    </source>
</evidence>
<dbReference type="GO" id="GO:0008168">
    <property type="term" value="F:methyltransferase activity"/>
    <property type="evidence" value="ECO:0007669"/>
    <property type="project" value="UniProtKB-KW"/>
</dbReference>
<dbReference type="InterPro" id="IPR030391">
    <property type="entry name" value="MeTrfase_TrmA_CS"/>
</dbReference>
<evidence type="ECO:0000259" key="6">
    <source>
        <dbReference type="PROSITE" id="PS50926"/>
    </source>
</evidence>
<feature type="binding site" evidence="4">
    <location>
        <position position="285"/>
    </location>
    <ligand>
        <name>S-adenosyl-L-methionine</name>
        <dbReference type="ChEBI" id="CHEBI:59789"/>
    </ligand>
</feature>
<feature type="region of interest" description="Disordered" evidence="5">
    <location>
        <begin position="142"/>
        <end position="178"/>
    </location>
</feature>
<proteinExistence type="inferred from homology"/>
<dbReference type="SUPFAM" id="SSF50249">
    <property type="entry name" value="Nucleic acid-binding proteins"/>
    <property type="match status" value="1"/>
</dbReference>
<dbReference type="PANTHER" id="PTHR11061">
    <property type="entry name" value="RNA M5U METHYLTRANSFERASE"/>
    <property type="match status" value="1"/>
</dbReference>
<dbReference type="EMBL" id="AP025017">
    <property type="protein sequence ID" value="BDA65408.1"/>
    <property type="molecule type" value="Genomic_DNA"/>
</dbReference>
<comment type="similarity">
    <text evidence="4">Belongs to the class I-like SAM-binding methyltransferase superfamily. RNA M5U methyltransferase family.</text>
</comment>
<dbReference type="Proteomes" id="UP000824496">
    <property type="component" value="Chromosome"/>
</dbReference>
<reference evidence="7 8" key="1">
    <citation type="submission" date="2021-08" db="EMBL/GenBank/DDBJ databases">
        <title>Whole genome sequence of novel Actinomyces species strain MAS-1.</title>
        <authorList>
            <person name="Saito M."/>
            <person name="Kuwahara N."/>
            <person name="Takizawa T."/>
            <person name="Gotouda H."/>
            <person name="Ochiai T."/>
        </authorList>
    </citation>
    <scope>NUCLEOTIDE SEQUENCE [LARGE SCALE GENOMIC DNA]</scope>
    <source>
        <strain evidence="7 8">MAS-1</strain>
    </source>
</reference>
<dbReference type="PROSITE" id="PS01231">
    <property type="entry name" value="TRMA_2"/>
    <property type="match status" value="1"/>
</dbReference>
<name>A0ABM7UE03_9ACTO</name>
<feature type="region of interest" description="Disordered" evidence="5">
    <location>
        <begin position="1"/>
        <end position="37"/>
    </location>
</feature>
<dbReference type="Gene3D" id="3.40.50.150">
    <property type="entry name" value="Vaccinia Virus protein VP39"/>
    <property type="match status" value="1"/>
</dbReference>
<feature type="domain" description="TRAM" evidence="6">
    <location>
        <begin position="12"/>
        <end position="75"/>
    </location>
</feature>
<feature type="binding site" evidence="4">
    <location>
        <position position="404"/>
    </location>
    <ligand>
        <name>S-adenosyl-L-methionine</name>
        <dbReference type="ChEBI" id="CHEBI:59789"/>
    </ligand>
</feature>
<dbReference type="RefSeq" id="WP_223908402.1">
    <property type="nucleotide sequence ID" value="NZ_AP025017.1"/>
</dbReference>
<evidence type="ECO:0000256" key="2">
    <source>
        <dbReference type="ARBA" id="ARBA00022679"/>
    </source>
</evidence>
<evidence type="ECO:0000313" key="7">
    <source>
        <dbReference type="EMBL" id="BDA65408.1"/>
    </source>
</evidence>
<feature type="compositionally biased region" description="Low complexity" evidence="5">
    <location>
        <begin position="1"/>
        <end position="17"/>
    </location>
</feature>
<dbReference type="GO" id="GO:0032259">
    <property type="term" value="P:methylation"/>
    <property type="evidence" value="ECO:0007669"/>
    <property type="project" value="UniProtKB-KW"/>
</dbReference>
<dbReference type="PROSITE" id="PS51687">
    <property type="entry name" value="SAM_MT_RNA_M5U"/>
    <property type="match status" value="1"/>
</dbReference>
<dbReference type="InterPro" id="IPR010280">
    <property type="entry name" value="U5_MeTrfase_fam"/>
</dbReference>
<dbReference type="Gene3D" id="2.40.50.140">
    <property type="entry name" value="Nucleic acid-binding proteins"/>
    <property type="match status" value="1"/>
</dbReference>
<evidence type="ECO:0000313" key="8">
    <source>
        <dbReference type="Proteomes" id="UP000824496"/>
    </source>
</evidence>
<organism evidence="7 8">
    <name type="scientific">Actinomyces capricornis</name>
    <dbReference type="NCBI Taxonomy" id="2755559"/>
    <lineage>
        <taxon>Bacteria</taxon>
        <taxon>Bacillati</taxon>
        <taxon>Actinomycetota</taxon>
        <taxon>Actinomycetes</taxon>
        <taxon>Actinomycetales</taxon>
        <taxon>Actinomycetaceae</taxon>
        <taxon>Actinomyces</taxon>
    </lineage>
</organism>
<evidence type="ECO:0000256" key="1">
    <source>
        <dbReference type="ARBA" id="ARBA00022603"/>
    </source>
</evidence>
<dbReference type="PANTHER" id="PTHR11061:SF30">
    <property type="entry name" value="TRNA (URACIL(54)-C(5))-METHYLTRANSFERASE"/>
    <property type="match status" value="1"/>
</dbReference>
<dbReference type="InterPro" id="IPR029063">
    <property type="entry name" value="SAM-dependent_MTases_sf"/>
</dbReference>
<keyword evidence="8" id="KW-1185">Reference proteome</keyword>
<protein>
    <submittedName>
        <fullName evidence="7">SAM-dependent methyltransferase</fullName>
    </submittedName>
</protein>
<dbReference type="SUPFAM" id="SSF53335">
    <property type="entry name" value="S-adenosyl-L-methionine-dependent methyltransferases"/>
    <property type="match status" value="1"/>
</dbReference>
<sequence>MTSQSQPPAASRAPAGAEEITLSVGPPAHGGHCVARPAQDPTGRVIFVRHALPGESVRARMTEKNAKIWRADAVEILQASPDRVASVWPQAGPGGVGGGELAHVALPAQRTWKRWVLADCLRRIGGPQVQEAVAALPEAAGSGSIGIEPMPSEADGTEPGRARRRAPGTATRTRVSLSVGPDGRAGMHVFRSGTVLPLETLPLAVPAIQEIGLLERSRWRKHYRPGARIEAIAPSAGEPLVLIDGRVLTSSARSTGRRRVEELVEAGGLGLGELHYSVHAEGFWQIHHQAPQVLVERVVRAALGAEPSPDPAAPASDLAQAASGRRVLELYSGSGLFTLPLAMLVGSSGMVLSQESSGRAVGDARRNLHGWSRAHLATGRVTARSVARAATAFEGGGPDVVVLDPPRQGAGREVCRALAALGPERIVLVACDPAALSRDLATLLDSGYRLAAMSALDMFPHTHHFETICVLERG</sequence>
<gene>
    <name evidence="7" type="ORF">MANAM107_22420</name>
</gene>
<evidence type="ECO:0000256" key="4">
    <source>
        <dbReference type="PROSITE-ProRule" id="PRU01024"/>
    </source>
</evidence>
<dbReference type="InterPro" id="IPR002792">
    <property type="entry name" value="TRAM_dom"/>
</dbReference>
<dbReference type="PROSITE" id="PS50926">
    <property type="entry name" value="TRAM"/>
    <property type="match status" value="1"/>
</dbReference>
<dbReference type="InterPro" id="IPR012340">
    <property type="entry name" value="NA-bd_OB-fold"/>
</dbReference>
<dbReference type="Pfam" id="PF05958">
    <property type="entry name" value="tRNA_U5-meth_tr"/>
    <property type="match status" value="1"/>
</dbReference>